<evidence type="ECO:0000313" key="2">
    <source>
        <dbReference type="Proteomes" id="UP000260644"/>
    </source>
</evidence>
<dbReference type="Proteomes" id="UP000260644">
    <property type="component" value="Unassembled WGS sequence"/>
</dbReference>
<comment type="caution">
    <text evidence="1">The sequence shown here is derived from an EMBL/GenBank/DDBJ whole genome shotgun (WGS) entry which is preliminary data.</text>
</comment>
<evidence type="ECO:0008006" key="3">
    <source>
        <dbReference type="Google" id="ProtNLM"/>
    </source>
</evidence>
<protein>
    <recommendedName>
        <fullName evidence="3">YD repeat-containing protein</fullName>
    </recommendedName>
</protein>
<feature type="non-terminal residue" evidence="1">
    <location>
        <position position="1"/>
    </location>
</feature>
<proteinExistence type="predicted"/>
<keyword evidence="2" id="KW-1185">Reference proteome</keyword>
<gene>
    <name evidence="1" type="ORF">DVR12_07950</name>
</gene>
<dbReference type="RefSeq" id="WP_158563232.1">
    <property type="nucleotide sequence ID" value="NZ_QPMM01000002.1"/>
</dbReference>
<sequence length="644" mass="71636">TANPTYAVANILKKITFPTGGYRQFIYEGNTALYYESPDKYHPDPSFTAARSFSNSTFTTGNIDPDPCLKQNFTISSYDGGAYFTFNILGLNGITCTNYRAALFSVSSPSDLTGGTQILNFANQLTAGKELSNGYYRIEVYKLSPTCTMTGISGTWTENTLTSTQISVPQYGYAQKADRKVGGVRVQEVRDYDPITAKTSSTYYKYQLYSVDSTLTSGLLVSPVDILGYTTLPNGCSFVKLIPQGSYPLSTQDNSFVVYPQVRTIESGNGWIDNTYSYVKEVPPVTNPETPTFDQSYMRGLLTQQVFYDQTGKLLKKSVYGYSYYLSTPSQVGVRIKPFWAFDVGAYSDSRPPLHPNDPPALVYCATYNVAPNIALPAWVSDSTITSYGVGTGVRTDYNYIAYQRGYLLKSEVTTINNGQTRTRTYKYASTPQAEFLFPWSTNESGTTIAKLIANNYRQPIEIVDSLKPATGAGSFVKGDRYYFGVFSAKYHVEKMRSYSTPTIYTEYNISLYDSKGNPMEVSRTGGTTEVYLWGYGRSKLVGIVKGASYSTVSPLFDPTTLDQNPPGPTTLRTQMNLIRTGLASTKAQVSSFIWHSSDNYDWEIDPAGKQTTYFADFLGRLYQVSDFNNYIRKNIEYKIAGTN</sequence>
<evidence type="ECO:0000313" key="1">
    <source>
        <dbReference type="EMBL" id="RFS25107.1"/>
    </source>
</evidence>
<accession>A0A3E1YFL1</accession>
<dbReference type="AlphaFoldDB" id="A0A3E1YFL1"/>
<name>A0A3E1YFL1_9BACT</name>
<reference evidence="1 2" key="1">
    <citation type="submission" date="2018-07" db="EMBL/GenBank/DDBJ databases">
        <title>Chitinophaga K2CV101002-2 sp. nov., isolated from a monsoon evergreen broad-leaved forest soil.</title>
        <authorList>
            <person name="Lv Y."/>
        </authorList>
    </citation>
    <scope>NUCLEOTIDE SEQUENCE [LARGE SCALE GENOMIC DNA]</scope>
    <source>
        <strain evidence="1 2">GDMCC 1.1288</strain>
    </source>
</reference>
<dbReference type="EMBL" id="QPMM01000002">
    <property type="protein sequence ID" value="RFS25107.1"/>
    <property type="molecule type" value="Genomic_DNA"/>
</dbReference>
<dbReference type="OrthoDB" id="680656at2"/>
<organism evidence="1 2">
    <name type="scientific">Chitinophaga silvatica</name>
    <dbReference type="NCBI Taxonomy" id="2282649"/>
    <lineage>
        <taxon>Bacteria</taxon>
        <taxon>Pseudomonadati</taxon>
        <taxon>Bacteroidota</taxon>
        <taxon>Chitinophagia</taxon>
        <taxon>Chitinophagales</taxon>
        <taxon>Chitinophagaceae</taxon>
        <taxon>Chitinophaga</taxon>
    </lineage>
</organism>